<dbReference type="HOGENOM" id="CLU_2812681_0_0_1"/>
<dbReference type="OrthoDB" id="258392at2759"/>
<evidence type="ECO:0000313" key="1">
    <source>
        <dbReference type="EMBL" id="ETW81997.1"/>
    </source>
</evidence>
<name>W4K843_HETIT</name>
<dbReference type="EMBL" id="KI925458">
    <property type="protein sequence ID" value="ETW81997.1"/>
    <property type="molecule type" value="Genomic_DNA"/>
</dbReference>
<evidence type="ECO:0000313" key="2">
    <source>
        <dbReference type="Proteomes" id="UP000030671"/>
    </source>
</evidence>
<proteinExistence type="predicted"/>
<sequence>MLSKLRPLPNETAVDRHPRIGRRGNLLILERWSNPGTYESSATEIACDQSSSTACMRQGGVGFGSDR</sequence>
<keyword evidence="2" id="KW-1185">Reference proteome</keyword>
<reference evidence="1 2" key="1">
    <citation type="journal article" date="2012" name="New Phytol.">
        <title>Insight into trade-off between wood decay and parasitism from the genome of a fungal forest pathogen.</title>
        <authorList>
            <person name="Olson A."/>
            <person name="Aerts A."/>
            <person name="Asiegbu F."/>
            <person name="Belbahri L."/>
            <person name="Bouzid O."/>
            <person name="Broberg A."/>
            <person name="Canback B."/>
            <person name="Coutinho P.M."/>
            <person name="Cullen D."/>
            <person name="Dalman K."/>
            <person name="Deflorio G."/>
            <person name="van Diepen L.T."/>
            <person name="Dunand C."/>
            <person name="Duplessis S."/>
            <person name="Durling M."/>
            <person name="Gonthier P."/>
            <person name="Grimwood J."/>
            <person name="Fossdal C.G."/>
            <person name="Hansson D."/>
            <person name="Henrissat B."/>
            <person name="Hietala A."/>
            <person name="Himmelstrand K."/>
            <person name="Hoffmeister D."/>
            <person name="Hogberg N."/>
            <person name="James T.Y."/>
            <person name="Karlsson M."/>
            <person name="Kohler A."/>
            <person name="Kues U."/>
            <person name="Lee Y.H."/>
            <person name="Lin Y.C."/>
            <person name="Lind M."/>
            <person name="Lindquist E."/>
            <person name="Lombard V."/>
            <person name="Lucas S."/>
            <person name="Lunden K."/>
            <person name="Morin E."/>
            <person name="Murat C."/>
            <person name="Park J."/>
            <person name="Raffaello T."/>
            <person name="Rouze P."/>
            <person name="Salamov A."/>
            <person name="Schmutz J."/>
            <person name="Solheim H."/>
            <person name="Stahlberg J."/>
            <person name="Velez H."/>
            <person name="de Vries R.P."/>
            <person name="Wiebenga A."/>
            <person name="Woodward S."/>
            <person name="Yakovlev I."/>
            <person name="Garbelotto M."/>
            <person name="Martin F."/>
            <person name="Grigoriev I.V."/>
            <person name="Stenlid J."/>
        </authorList>
    </citation>
    <scope>NUCLEOTIDE SEQUENCE [LARGE SCALE GENOMIC DNA]</scope>
    <source>
        <strain evidence="1 2">TC 32-1</strain>
    </source>
</reference>
<dbReference type="AlphaFoldDB" id="W4K843"/>
<dbReference type="KEGG" id="hir:HETIRDRAFT_318575"/>
<dbReference type="GeneID" id="20670519"/>
<organism evidence="1 2">
    <name type="scientific">Heterobasidion irregulare (strain TC 32-1)</name>
    <dbReference type="NCBI Taxonomy" id="747525"/>
    <lineage>
        <taxon>Eukaryota</taxon>
        <taxon>Fungi</taxon>
        <taxon>Dikarya</taxon>
        <taxon>Basidiomycota</taxon>
        <taxon>Agaricomycotina</taxon>
        <taxon>Agaricomycetes</taxon>
        <taxon>Russulales</taxon>
        <taxon>Bondarzewiaceae</taxon>
        <taxon>Heterobasidion</taxon>
        <taxon>Heterobasidion annosum species complex</taxon>
    </lineage>
</organism>
<dbReference type="Proteomes" id="UP000030671">
    <property type="component" value="Unassembled WGS sequence"/>
</dbReference>
<gene>
    <name evidence="1" type="ORF">HETIRDRAFT_318575</name>
</gene>
<protein>
    <submittedName>
        <fullName evidence="1">Uncharacterized protein</fullName>
    </submittedName>
</protein>
<accession>W4K843</accession>
<dbReference type="InParanoid" id="W4K843"/>
<dbReference type="RefSeq" id="XP_009546584.1">
    <property type="nucleotide sequence ID" value="XM_009548289.1"/>
</dbReference>